<evidence type="ECO:0000313" key="3">
    <source>
        <dbReference type="Proteomes" id="UP000726737"/>
    </source>
</evidence>
<dbReference type="EMBL" id="JAAAJA010000001">
    <property type="protein sequence ID" value="KAG0267698.1"/>
    <property type="molecule type" value="Genomic_DNA"/>
</dbReference>
<dbReference type="SUPFAM" id="SSF52047">
    <property type="entry name" value="RNI-like"/>
    <property type="match status" value="1"/>
</dbReference>
<feature type="region of interest" description="Disordered" evidence="1">
    <location>
        <begin position="460"/>
        <end position="497"/>
    </location>
</feature>
<gene>
    <name evidence="2" type="ORF">BG011_000009</name>
</gene>
<proteinExistence type="predicted"/>
<evidence type="ECO:0000313" key="2">
    <source>
        <dbReference type="EMBL" id="KAG0267698.1"/>
    </source>
</evidence>
<dbReference type="PANTHER" id="PTHR38926:SF72">
    <property type="entry name" value="IM:7136021-RELATED"/>
    <property type="match status" value="1"/>
</dbReference>
<evidence type="ECO:0008006" key="4">
    <source>
        <dbReference type="Google" id="ProtNLM"/>
    </source>
</evidence>
<organism evidence="2 3">
    <name type="scientific">Mortierella polycephala</name>
    <dbReference type="NCBI Taxonomy" id="41804"/>
    <lineage>
        <taxon>Eukaryota</taxon>
        <taxon>Fungi</taxon>
        <taxon>Fungi incertae sedis</taxon>
        <taxon>Mucoromycota</taxon>
        <taxon>Mortierellomycotina</taxon>
        <taxon>Mortierellomycetes</taxon>
        <taxon>Mortierellales</taxon>
        <taxon>Mortierellaceae</taxon>
        <taxon>Mortierella</taxon>
    </lineage>
</organism>
<keyword evidence="3" id="KW-1185">Reference proteome</keyword>
<dbReference type="Gene3D" id="3.80.10.10">
    <property type="entry name" value="Ribonuclease Inhibitor"/>
    <property type="match status" value="1"/>
</dbReference>
<dbReference type="PANTHER" id="PTHR38926">
    <property type="entry name" value="F-BOX DOMAIN CONTAINING PROTEIN, EXPRESSED"/>
    <property type="match status" value="1"/>
</dbReference>
<protein>
    <recommendedName>
        <fullName evidence="4">F-box domain-containing protein</fullName>
    </recommendedName>
</protein>
<feature type="compositionally biased region" description="Basic and acidic residues" evidence="1">
    <location>
        <begin position="477"/>
        <end position="487"/>
    </location>
</feature>
<name>A0A9P6QKA3_9FUNG</name>
<sequence>MADKVAVMMEALHDAYSKGALQRLKEVWVFHLSMAQLDGSMELFLSSLTGITTLKLHGYGLSLYLRRIMECCPNLEDLAIEQARSVTFVPPAVPDIYGIDQLWYLRTTKTDLMSWPVSKLRKLVVTGMALDMSILESLFQACPRLQALWMVQARIPLGVGNGDANGSKAATFDKDKFFALVARCCPDLAKFHFSMQDSKLSAEDLGAMRHQFLDMTHWSFADTETGPVLREGILKFASLDSLPNRLTTLELLPTRNSIEIKGDMLHEILCRSPHLQHLYAPKVIYYFEDLDVNDVLSHTGYYRKDTKRKSVSDNLDFALHAPTETGQYDLQTNGHQGRRRRRIWACRSLKTLHITVNGRTRDSNCVTNALVMFGYLSRVCPNLEELHLRRYLLTLTFLGGLCLLTRLRKLERFKIATNTYHNLNEKTLEWMRRYPSTEEVLKRPLAAYFVKQTIGAPLFRGPDADQNSDDNSVGIDDNSRISRRDDAPGTGDDEHDVDMSKVGLAQDLIDWMKERSSGQYPTWPNMDQFCVEYEEGYLPDTGRAASFLRRVRPEIDFQLVHKKYHQ</sequence>
<dbReference type="Proteomes" id="UP000726737">
    <property type="component" value="Unassembled WGS sequence"/>
</dbReference>
<dbReference type="AlphaFoldDB" id="A0A9P6QKA3"/>
<dbReference type="InterPro" id="IPR032675">
    <property type="entry name" value="LRR_dom_sf"/>
</dbReference>
<accession>A0A9P6QKA3</accession>
<evidence type="ECO:0000256" key="1">
    <source>
        <dbReference type="SAM" id="MobiDB-lite"/>
    </source>
</evidence>
<dbReference type="OrthoDB" id="9973021at2759"/>
<comment type="caution">
    <text evidence="2">The sequence shown here is derived from an EMBL/GenBank/DDBJ whole genome shotgun (WGS) entry which is preliminary data.</text>
</comment>
<reference evidence="2" key="1">
    <citation type="journal article" date="2020" name="Fungal Divers.">
        <title>Resolving the Mortierellaceae phylogeny through synthesis of multi-gene phylogenetics and phylogenomics.</title>
        <authorList>
            <person name="Vandepol N."/>
            <person name="Liber J."/>
            <person name="Desiro A."/>
            <person name="Na H."/>
            <person name="Kennedy M."/>
            <person name="Barry K."/>
            <person name="Grigoriev I.V."/>
            <person name="Miller A.N."/>
            <person name="O'Donnell K."/>
            <person name="Stajich J.E."/>
            <person name="Bonito G."/>
        </authorList>
    </citation>
    <scope>NUCLEOTIDE SEQUENCE</scope>
    <source>
        <strain evidence="2">KOD948</strain>
    </source>
</reference>